<evidence type="ECO:0000313" key="1">
    <source>
        <dbReference type="EMBL" id="KKI51883.1"/>
    </source>
</evidence>
<proteinExistence type="predicted"/>
<gene>
    <name evidence="1" type="ORF">CHK_0566</name>
</gene>
<comment type="caution">
    <text evidence="1">The sequence shown here is derived from an EMBL/GenBank/DDBJ whole genome shotgun (WGS) entry which is preliminary data.</text>
</comment>
<reference evidence="1 2" key="1">
    <citation type="submission" date="2015-04" db="EMBL/GenBank/DDBJ databases">
        <title>Draft genome sequence of bacteremic isolate Catabacter hongkongensis type strain HKU16T.</title>
        <authorList>
            <person name="Lau S.K."/>
            <person name="Teng J.L."/>
            <person name="Huang Y."/>
            <person name="Curreem S.O."/>
            <person name="Tsui S.K."/>
            <person name="Woo P.C."/>
        </authorList>
    </citation>
    <scope>NUCLEOTIDE SEQUENCE [LARGE SCALE GENOMIC DNA]</scope>
    <source>
        <strain evidence="1 2">HKU16</strain>
    </source>
</reference>
<evidence type="ECO:0000313" key="2">
    <source>
        <dbReference type="Proteomes" id="UP000034076"/>
    </source>
</evidence>
<keyword evidence="2" id="KW-1185">Reference proteome</keyword>
<dbReference type="EMBL" id="LAYJ01000053">
    <property type="protein sequence ID" value="KKI51883.1"/>
    <property type="molecule type" value="Genomic_DNA"/>
</dbReference>
<protein>
    <submittedName>
        <fullName evidence="1">Uncharacterized protein</fullName>
    </submittedName>
</protein>
<sequence length="49" mass="6122">MTLWEMKLQSQTVSYPEYEDAVLGEQYFFKQWDLKRRSLQRSARYKEEK</sequence>
<organism evidence="1 2">
    <name type="scientific">Christensenella hongkongensis</name>
    <dbReference type="NCBI Taxonomy" id="270498"/>
    <lineage>
        <taxon>Bacteria</taxon>
        <taxon>Bacillati</taxon>
        <taxon>Bacillota</taxon>
        <taxon>Clostridia</taxon>
        <taxon>Christensenellales</taxon>
        <taxon>Christensenellaceae</taxon>
        <taxon>Christensenella</taxon>
    </lineage>
</organism>
<name>A0A0M2NI85_9FIRM</name>
<dbReference type="Proteomes" id="UP000034076">
    <property type="component" value="Unassembled WGS sequence"/>
</dbReference>
<dbReference type="AlphaFoldDB" id="A0A0M2NI85"/>
<accession>A0A0M2NI85</accession>